<reference evidence="2" key="1">
    <citation type="journal article" date="2023" name="Nat. Plants">
        <title>Single-cell RNA sequencing provides a high-resolution roadmap for understanding the multicellular compartmentation of specialized metabolism.</title>
        <authorList>
            <person name="Sun S."/>
            <person name="Shen X."/>
            <person name="Li Y."/>
            <person name="Li Y."/>
            <person name="Wang S."/>
            <person name="Li R."/>
            <person name="Zhang H."/>
            <person name="Shen G."/>
            <person name="Guo B."/>
            <person name="Wei J."/>
            <person name="Xu J."/>
            <person name="St-Pierre B."/>
            <person name="Chen S."/>
            <person name="Sun C."/>
        </authorList>
    </citation>
    <scope>NUCLEOTIDE SEQUENCE [LARGE SCALE GENOMIC DNA]</scope>
</reference>
<dbReference type="Proteomes" id="UP001060085">
    <property type="component" value="Linkage Group LG06"/>
</dbReference>
<dbReference type="EMBL" id="CM044706">
    <property type="protein sequence ID" value="KAI5658292.1"/>
    <property type="molecule type" value="Genomic_DNA"/>
</dbReference>
<comment type="caution">
    <text evidence="1">The sequence shown here is derived from an EMBL/GenBank/DDBJ whole genome shotgun (WGS) entry which is preliminary data.</text>
</comment>
<proteinExistence type="predicted"/>
<name>A0ACC0AE71_CATRO</name>
<protein>
    <submittedName>
        <fullName evidence="1">Uncharacterized protein</fullName>
    </submittedName>
</protein>
<sequence>MMILVLSWTRQVEFMVALSHTSDLLSTTTPLPTGLHYDTGAPGFSAQLSPVLFRSQPHIPSHLSLAQESLTEFSGPARQLGAEFFEQMLGASNPTVHIANMPFMGMHFSYLRFEDDRGLDEEPDKVRSLHIGGEEDERADDGGGDDDDDDDDDDDGEDAGDEEQPVTLALVAPASGSDGRRCHGKRKRLTDSFMSVMSKTSRSCNKRPDKACDASDWEQIGPAEGGPVDPKFIPSYSGYVAGPIWRGQVLIFILILNVKFFLNFFFVVCNLATIYIQCIFFYDLLCNI</sequence>
<evidence type="ECO:0000313" key="1">
    <source>
        <dbReference type="EMBL" id="KAI5658292.1"/>
    </source>
</evidence>
<evidence type="ECO:0000313" key="2">
    <source>
        <dbReference type="Proteomes" id="UP001060085"/>
    </source>
</evidence>
<organism evidence="1 2">
    <name type="scientific">Catharanthus roseus</name>
    <name type="common">Madagascar periwinkle</name>
    <name type="synonym">Vinca rosea</name>
    <dbReference type="NCBI Taxonomy" id="4058"/>
    <lineage>
        <taxon>Eukaryota</taxon>
        <taxon>Viridiplantae</taxon>
        <taxon>Streptophyta</taxon>
        <taxon>Embryophyta</taxon>
        <taxon>Tracheophyta</taxon>
        <taxon>Spermatophyta</taxon>
        <taxon>Magnoliopsida</taxon>
        <taxon>eudicotyledons</taxon>
        <taxon>Gunneridae</taxon>
        <taxon>Pentapetalae</taxon>
        <taxon>asterids</taxon>
        <taxon>lamiids</taxon>
        <taxon>Gentianales</taxon>
        <taxon>Apocynaceae</taxon>
        <taxon>Rauvolfioideae</taxon>
        <taxon>Vinceae</taxon>
        <taxon>Catharanthinae</taxon>
        <taxon>Catharanthus</taxon>
    </lineage>
</organism>
<accession>A0ACC0AE71</accession>
<gene>
    <name evidence="1" type="ORF">M9H77_27085</name>
</gene>
<keyword evidence="2" id="KW-1185">Reference proteome</keyword>